<dbReference type="RefSeq" id="WP_073147433.1">
    <property type="nucleotide sequence ID" value="NZ_FRAG01000007.1"/>
</dbReference>
<dbReference type="Proteomes" id="UP000184465">
    <property type="component" value="Unassembled WGS sequence"/>
</dbReference>
<dbReference type="GO" id="GO:0005524">
    <property type="term" value="F:ATP binding"/>
    <property type="evidence" value="ECO:0007669"/>
    <property type="project" value="UniProtKB-KW"/>
</dbReference>
<evidence type="ECO:0000256" key="2">
    <source>
        <dbReference type="ARBA" id="ARBA00022730"/>
    </source>
</evidence>
<keyword evidence="10" id="KW-1185">Reference proteome</keyword>
<keyword evidence="4" id="KW-0378">Hydrolase</keyword>
<dbReference type="SMART" id="SM00534">
    <property type="entry name" value="MUTSac"/>
    <property type="match status" value="1"/>
</dbReference>
<dbReference type="PIRSF" id="PIRSF005814">
    <property type="entry name" value="MutS_YshD"/>
    <property type="match status" value="1"/>
</dbReference>
<dbReference type="PANTHER" id="PTHR48466">
    <property type="entry name" value="OS10G0509000 PROTEIN-RELATED"/>
    <property type="match status" value="1"/>
</dbReference>
<dbReference type="SUPFAM" id="SSF52540">
    <property type="entry name" value="P-loop containing nucleoside triphosphate hydrolases"/>
    <property type="match status" value="1"/>
</dbReference>
<accession>A0A1M6LRW0</accession>
<dbReference type="InterPro" id="IPR007696">
    <property type="entry name" value="DNA_mismatch_repair_MutS_core"/>
</dbReference>
<dbReference type="GO" id="GO:0140664">
    <property type="term" value="F:ATP-dependent DNA damage sensor activity"/>
    <property type="evidence" value="ECO:0007669"/>
    <property type="project" value="InterPro"/>
</dbReference>
<dbReference type="InterPro" id="IPR027417">
    <property type="entry name" value="P-loop_NTPase"/>
</dbReference>
<dbReference type="GO" id="GO:0016887">
    <property type="term" value="F:ATP hydrolysis activity"/>
    <property type="evidence" value="ECO:0007669"/>
    <property type="project" value="InterPro"/>
</dbReference>
<evidence type="ECO:0000256" key="3">
    <source>
        <dbReference type="ARBA" id="ARBA00022741"/>
    </source>
</evidence>
<dbReference type="InterPro" id="IPR000432">
    <property type="entry name" value="DNA_mismatch_repair_MutS_C"/>
</dbReference>
<dbReference type="GO" id="GO:0045910">
    <property type="term" value="P:negative regulation of DNA recombination"/>
    <property type="evidence" value="ECO:0007669"/>
    <property type="project" value="InterPro"/>
</dbReference>
<keyword evidence="2" id="KW-0699">rRNA-binding</keyword>
<keyword evidence="7" id="KW-0238">DNA-binding</keyword>
<keyword evidence="6" id="KW-0694">RNA-binding</keyword>
<dbReference type="SUPFAM" id="SSF48334">
    <property type="entry name" value="DNA repair protein MutS, domain III"/>
    <property type="match status" value="1"/>
</dbReference>
<dbReference type="InterPro" id="IPR045076">
    <property type="entry name" value="MutS"/>
</dbReference>
<evidence type="ECO:0000256" key="6">
    <source>
        <dbReference type="ARBA" id="ARBA00022884"/>
    </source>
</evidence>
<dbReference type="GO" id="GO:0019843">
    <property type="term" value="F:rRNA binding"/>
    <property type="evidence" value="ECO:0007669"/>
    <property type="project" value="UniProtKB-KW"/>
</dbReference>
<dbReference type="FunFam" id="3.40.50.300:FF:000830">
    <property type="entry name" value="Endonuclease MutS2"/>
    <property type="match status" value="1"/>
</dbReference>
<feature type="domain" description="DNA mismatch repair proteins mutS family" evidence="8">
    <location>
        <begin position="405"/>
        <end position="421"/>
    </location>
</feature>
<protein>
    <submittedName>
        <fullName evidence="9">MutS2 family protein</fullName>
    </submittedName>
</protein>
<dbReference type="Gene3D" id="3.40.50.300">
    <property type="entry name" value="P-loop containing nucleotide triphosphate hydrolases"/>
    <property type="match status" value="1"/>
</dbReference>
<evidence type="ECO:0000256" key="4">
    <source>
        <dbReference type="ARBA" id="ARBA00022801"/>
    </source>
</evidence>
<dbReference type="EMBL" id="FRAG01000007">
    <property type="protein sequence ID" value="SHJ73927.1"/>
    <property type="molecule type" value="Genomic_DNA"/>
</dbReference>
<dbReference type="SMART" id="SM00533">
    <property type="entry name" value="MUTSd"/>
    <property type="match status" value="1"/>
</dbReference>
<dbReference type="STRING" id="1121301.SAMN02745912_00920"/>
<dbReference type="InterPro" id="IPR005747">
    <property type="entry name" value="MutS2"/>
</dbReference>
<organism evidence="9 10">
    <name type="scientific">Paramaledivibacter caminithermalis (strain DSM 15212 / CIP 107654 / DViRD3)</name>
    <name type="common">Clostridium caminithermale</name>
    <dbReference type="NCBI Taxonomy" id="1121301"/>
    <lineage>
        <taxon>Bacteria</taxon>
        <taxon>Bacillati</taxon>
        <taxon>Bacillota</taxon>
        <taxon>Clostridia</taxon>
        <taxon>Peptostreptococcales</taxon>
        <taxon>Caminicellaceae</taxon>
        <taxon>Paramaledivibacter</taxon>
    </lineage>
</organism>
<dbReference type="PROSITE" id="PS00486">
    <property type="entry name" value="DNA_MISMATCH_REPAIR_2"/>
    <property type="match status" value="1"/>
</dbReference>
<dbReference type="Pfam" id="PF00488">
    <property type="entry name" value="MutS_V"/>
    <property type="match status" value="1"/>
</dbReference>
<dbReference type="GO" id="GO:0030983">
    <property type="term" value="F:mismatched DNA binding"/>
    <property type="evidence" value="ECO:0007669"/>
    <property type="project" value="InterPro"/>
</dbReference>
<keyword evidence="1" id="KW-0540">Nuclease</keyword>
<evidence type="ECO:0000256" key="7">
    <source>
        <dbReference type="ARBA" id="ARBA00023125"/>
    </source>
</evidence>
<dbReference type="NCBIfam" id="TIGR01069">
    <property type="entry name" value="mutS2"/>
    <property type="match status" value="1"/>
</dbReference>
<keyword evidence="3" id="KW-0547">Nucleotide-binding</keyword>
<evidence type="ECO:0000313" key="9">
    <source>
        <dbReference type="EMBL" id="SHJ73927.1"/>
    </source>
</evidence>
<evidence type="ECO:0000256" key="5">
    <source>
        <dbReference type="ARBA" id="ARBA00022840"/>
    </source>
</evidence>
<evidence type="ECO:0000256" key="1">
    <source>
        <dbReference type="ARBA" id="ARBA00022722"/>
    </source>
</evidence>
<dbReference type="AlphaFoldDB" id="A0A1M6LRW0"/>
<reference evidence="9 10" key="1">
    <citation type="submission" date="2016-11" db="EMBL/GenBank/DDBJ databases">
        <authorList>
            <person name="Jaros S."/>
            <person name="Januszkiewicz K."/>
            <person name="Wedrychowicz H."/>
        </authorList>
    </citation>
    <scope>NUCLEOTIDE SEQUENCE [LARGE SCALE GENOMIC DNA]</scope>
    <source>
        <strain evidence="9 10">DSM 15212</strain>
    </source>
</reference>
<sequence length="653" mass="74539">MNKTTIKMLEYDKIKEMLTKYALSESGRELIKKLEPSINIDIIKNWLMETTEAKNLLESNFRVPLHSLSGIDRIMERLNIDYILNPEELIILADFIKNSRRMKSFMKSKTSISPNISTYALSIYDLEDVSEEIDTCIRNGRVDDKASPQLSKIRKRIGILEDRIKNKFQNILNSPAYKKYIQDNLIGFKEGKYAIPVKREYRKNINGKVVDTSSSGSTIFIEPAAVGKIQEELEILRIEEQKEEYKILSYLTDLIKGYNRELTINIETMAYYDFIFAKAKFSRAIEGNTVKLNMKKYINIKGAKHPLIGKDAVPLDFIIGDKFRSLVITGPNTGGKTVALKTVGLLTMMVQSGMHVPIQNTGEFAVFNDILVDIGDGQSIEQNLSTFSSHISNIVGILECADKDSLVILDELGAGTDPTEGMGLATSILEEIHKKGATILATTHYSEIKEFASKSEGFKNGCMEFDLKTLKPLYKLKIGKSGESNGFNIALRLGMDKRIIERAHEISHKEIKDYGQMYNKLKELNEVKNTEITEYHEKQVNKVKKYQIDKKKIKKQKVDKKFNIGDRVYISSLDTYGIVYKLEDSKGEVGVMVKKKKIKINKKRLTLHIEAEKLYPDLDNYDLDIVLETKEKRKKKKLINRKYVKGLSIEVEN</sequence>
<dbReference type="GO" id="GO:0004519">
    <property type="term" value="F:endonuclease activity"/>
    <property type="evidence" value="ECO:0007669"/>
    <property type="project" value="UniProtKB-KW"/>
</dbReference>
<name>A0A1M6LRW0_PARC5</name>
<proteinExistence type="predicted"/>
<evidence type="ECO:0000259" key="8">
    <source>
        <dbReference type="PROSITE" id="PS00486"/>
    </source>
</evidence>
<dbReference type="PANTHER" id="PTHR48466:SF2">
    <property type="entry name" value="OS10G0509000 PROTEIN"/>
    <property type="match status" value="1"/>
</dbReference>
<keyword evidence="5" id="KW-0067">ATP-binding</keyword>
<evidence type="ECO:0000313" key="10">
    <source>
        <dbReference type="Proteomes" id="UP000184465"/>
    </source>
</evidence>
<gene>
    <name evidence="9" type="ORF">SAMN02745912_00920</name>
</gene>
<dbReference type="GO" id="GO:0006298">
    <property type="term" value="P:mismatch repair"/>
    <property type="evidence" value="ECO:0007669"/>
    <property type="project" value="InterPro"/>
</dbReference>
<dbReference type="InterPro" id="IPR036187">
    <property type="entry name" value="DNA_mismatch_repair_MutS_sf"/>
</dbReference>